<name>A0A1I2FU92_9BACT</name>
<dbReference type="Pfam" id="PF20791">
    <property type="entry name" value="Acyl-ACP_TE_C"/>
    <property type="match status" value="1"/>
</dbReference>
<organism evidence="10 11">
    <name type="scientific">Sunxiuqinia elliptica</name>
    <dbReference type="NCBI Taxonomy" id="655355"/>
    <lineage>
        <taxon>Bacteria</taxon>
        <taxon>Pseudomonadati</taxon>
        <taxon>Bacteroidota</taxon>
        <taxon>Bacteroidia</taxon>
        <taxon>Marinilabiliales</taxon>
        <taxon>Prolixibacteraceae</taxon>
        <taxon>Sunxiuqinia</taxon>
    </lineage>
</organism>
<protein>
    <submittedName>
        <fullName evidence="10">Acyl-ACP thioesterase</fullName>
    </submittedName>
</protein>
<keyword evidence="6" id="KW-0443">Lipid metabolism</keyword>
<feature type="domain" description="Acyl-ACP thioesterase N-terminal hotdog" evidence="8">
    <location>
        <begin position="2"/>
        <end position="123"/>
    </location>
</feature>
<evidence type="ECO:0000313" key="10">
    <source>
        <dbReference type="EMBL" id="SFF08905.1"/>
    </source>
</evidence>
<keyword evidence="5" id="KW-0809">Transit peptide</keyword>
<evidence type="ECO:0000313" key="11">
    <source>
        <dbReference type="Proteomes" id="UP000198964"/>
    </source>
</evidence>
<dbReference type="CDD" id="cd00586">
    <property type="entry name" value="4HBT"/>
    <property type="match status" value="1"/>
</dbReference>
<feature type="domain" description="Acyl-ACP thioesterase-like C-terminal" evidence="9">
    <location>
        <begin position="157"/>
        <end position="242"/>
    </location>
</feature>
<dbReference type="PANTHER" id="PTHR31727">
    <property type="entry name" value="OLEOYL-ACYL CARRIER PROTEIN THIOESTERASE 1, CHLOROPLASTIC"/>
    <property type="match status" value="1"/>
</dbReference>
<evidence type="ECO:0000256" key="5">
    <source>
        <dbReference type="ARBA" id="ARBA00022946"/>
    </source>
</evidence>
<dbReference type="GO" id="GO:0016297">
    <property type="term" value="F:fatty acyl-[ACP] hydrolase activity"/>
    <property type="evidence" value="ECO:0007669"/>
    <property type="project" value="InterPro"/>
</dbReference>
<comment type="similarity">
    <text evidence="1">Belongs to the acyl-ACP thioesterase family.</text>
</comment>
<dbReference type="AlphaFoldDB" id="A0A1I2FU92"/>
<dbReference type="RefSeq" id="WP_093919266.1">
    <property type="nucleotide sequence ID" value="NZ_FONW01000002.1"/>
</dbReference>
<evidence type="ECO:0000256" key="1">
    <source>
        <dbReference type="ARBA" id="ARBA00006500"/>
    </source>
</evidence>
<evidence type="ECO:0000259" key="8">
    <source>
        <dbReference type="Pfam" id="PF01643"/>
    </source>
</evidence>
<evidence type="ECO:0000256" key="2">
    <source>
        <dbReference type="ARBA" id="ARBA00022516"/>
    </source>
</evidence>
<dbReference type="Gene3D" id="3.10.129.10">
    <property type="entry name" value="Hotdog Thioesterase"/>
    <property type="match status" value="1"/>
</dbReference>
<dbReference type="GO" id="GO:0000036">
    <property type="term" value="F:acyl carrier activity"/>
    <property type="evidence" value="ECO:0007669"/>
    <property type="project" value="TreeGrafter"/>
</dbReference>
<evidence type="ECO:0000256" key="6">
    <source>
        <dbReference type="ARBA" id="ARBA00023098"/>
    </source>
</evidence>
<dbReference type="PANTHER" id="PTHR31727:SF6">
    <property type="entry name" value="OLEOYL-ACYL CARRIER PROTEIN THIOESTERASE 1, CHLOROPLASTIC"/>
    <property type="match status" value="1"/>
</dbReference>
<dbReference type="InterPro" id="IPR002864">
    <property type="entry name" value="Acyl-ACP_thioesterase_NHD"/>
</dbReference>
<evidence type="ECO:0000256" key="4">
    <source>
        <dbReference type="ARBA" id="ARBA00022832"/>
    </source>
</evidence>
<dbReference type="EMBL" id="FONW01000002">
    <property type="protein sequence ID" value="SFF08905.1"/>
    <property type="molecule type" value="Genomic_DNA"/>
</dbReference>
<evidence type="ECO:0000256" key="7">
    <source>
        <dbReference type="ARBA" id="ARBA00023160"/>
    </source>
</evidence>
<keyword evidence="7" id="KW-0275">Fatty acid biosynthesis</keyword>
<keyword evidence="3" id="KW-0378">Hydrolase</keyword>
<keyword evidence="2" id="KW-0444">Lipid biosynthesis</keyword>
<reference evidence="10 11" key="1">
    <citation type="submission" date="2016-10" db="EMBL/GenBank/DDBJ databases">
        <authorList>
            <person name="de Groot N.N."/>
        </authorList>
    </citation>
    <scope>NUCLEOTIDE SEQUENCE [LARGE SCALE GENOMIC DNA]</scope>
    <source>
        <strain evidence="10 11">CGMCC 1.9156</strain>
    </source>
</reference>
<keyword evidence="11" id="KW-1185">Reference proteome</keyword>
<dbReference type="InterPro" id="IPR045023">
    <property type="entry name" value="FATA/B"/>
</dbReference>
<dbReference type="Proteomes" id="UP000198964">
    <property type="component" value="Unassembled WGS sequence"/>
</dbReference>
<dbReference type="InterPro" id="IPR049427">
    <property type="entry name" value="Acyl-ACP_TE_C"/>
</dbReference>
<accession>A0A1I2FU92</accession>
<keyword evidence="4" id="KW-0276">Fatty acid metabolism</keyword>
<evidence type="ECO:0000259" key="9">
    <source>
        <dbReference type="Pfam" id="PF20791"/>
    </source>
</evidence>
<dbReference type="SUPFAM" id="SSF54637">
    <property type="entry name" value="Thioesterase/thiol ester dehydrase-isomerase"/>
    <property type="match status" value="2"/>
</dbReference>
<gene>
    <name evidence="10" type="ORF">SAMN05216283_102623</name>
</gene>
<evidence type="ECO:0000256" key="3">
    <source>
        <dbReference type="ARBA" id="ARBA00022801"/>
    </source>
</evidence>
<dbReference type="Pfam" id="PF01643">
    <property type="entry name" value="Acyl-ACP_TE"/>
    <property type="match status" value="1"/>
</dbReference>
<dbReference type="InterPro" id="IPR029069">
    <property type="entry name" value="HotDog_dom_sf"/>
</dbReference>
<proteinExistence type="inferred from homology"/>
<sequence>MKKFTQHLSIGAYHTNQYTQVSVSSLFNFMIEAAWLHAQVMEWGYEDLKTNNMFWVLSRVYIEFENYPKWQDEIELETWSAGTDGMYAYREFILKDQAGEVILRANTAWLILDVESKRIFRLRELKDTFPRLEGVQVCRQPKRIKPEGRAEELFFQPVRFSELDINRHFNSVKYIERVLDHFGIDYLNEHELESLEVNYLKEGLAGDCLAVNTKLLNEQAFLSTIVRESDDVDLCCVKTKWRARKR</sequence>